<dbReference type="CDD" id="cd07185">
    <property type="entry name" value="OmpA_C-like"/>
    <property type="match status" value="1"/>
</dbReference>
<proteinExistence type="predicted"/>
<evidence type="ECO:0000256" key="5">
    <source>
        <dbReference type="SAM" id="MobiDB-lite"/>
    </source>
</evidence>
<reference evidence="8" key="1">
    <citation type="journal article" date="2019" name="Int. J. Syst. Evol. Microbiol.">
        <title>The Global Catalogue of Microorganisms (GCM) 10K type strain sequencing project: providing services to taxonomists for standard genome sequencing and annotation.</title>
        <authorList>
            <consortium name="The Broad Institute Genomics Platform"/>
            <consortium name="The Broad Institute Genome Sequencing Center for Infectious Disease"/>
            <person name="Wu L."/>
            <person name="Ma J."/>
        </authorList>
    </citation>
    <scope>NUCLEOTIDE SEQUENCE [LARGE SCALE GENOMIC DNA]</scope>
    <source>
        <strain evidence="8">CGMCC 1.15277</strain>
    </source>
</reference>
<dbReference type="InterPro" id="IPR036737">
    <property type="entry name" value="OmpA-like_sf"/>
</dbReference>
<evidence type="ECO:0000313" key="8">
    <source>
        <dbReference type="Proteomes" id="UP001596266"/>
    </source>
</evidence>
<evidence type="ECO:0000256" key="4">
    <source>
        <dbReference type="PROSITE-ProRule" id="PRU00473"/>
    </source>
</evidence>
<evidence type="ECO:0000256" key="3">
    <source>
        <dbReference type="ARBA" id="ARBA00023237"/>
    </source>
</evidence>
<comment type="caution">
    <text evidence="7">The sequence shown here is derived from an EMBL/GenBank/DDBJ whole genome shotgun (WGS) entry which is preliminary data.</text>
</comment>
<evidence type="ECO:0000256" key="2">
    <source>
        <dbReference type="ARBA" id="ARBA00023136"/>
    </source>
</evidence>
<evidence type="ECO:0000313" key="7">
    <source>
        <dbReference type="EMBL" id="MFC6397049.1"/>
    </source>
</evidence>
<keyword evidence="2 4" id="KW-0472">Membrane</keyword>
<dbReference type="InterPro" id="IPR050330">
    <property type="entry name" value="Bact_OuterMem_StrucFunc"/>
</dbReference>
<keyword evidence="3" id="KW-0998">Cell outer membrane</keyword>
<dbReference type="RefSeq" id="WP_343884754.1">
    <property type="nucleotide sequence ID" value="NZ_BAAAKI010000003.1"/>
</dbReference>
<sequence length="173" mass="18453">MALGCTALVLWNGAARGTAEEPSDGAAKAHVIQLKPRIVILQQRSRDVAGAATVTEGTTSVDVTLNSNVLFAKDSAAIRPAARRRLEEIGTKLAARSPGALTITGYTDDLGTAEHGLKLSKQRAEAVRAELADHLKGIRVTATGKGEADPVVPNDQEKNRAKNRRVELHFTKR</sequence>
<protein>
    <submittedName>
        <fullName evidence="7">OmpA family protein</fullName>
    </submittedName>
</protein>
<dbReference type="PANTHER" id="PTHR30329">
    <property type="entry name" value="STATOR ELEMENT OF FLAGELLAR MOTOR COMPLEX"/>
    <property type="match status" value="1"/>
</dbReference>
<feature type="compositionally biased region" description="Basic and acidic residues" evidence="5">
    <location>
        <begin position="155"/>
        <end position="173"/>
    </location>
</feature>
<dbReference type="Gene3D" id="3.30.1330.60">
    <property type="entry name" value="OmpA-like domain"/>
    <property type="match status" value="1"/>
</dbReference>
<name>A0ABW1X0M8_9ACTN</name>
<dbReference type="PRINTS" id="PR01021">
    <property type="entry name" value="OMPADOMAIN"/>
</dbReference>
<comment type="subcellular location">
    <subcellularLocation>
        <location evidence="1">Cell outer membrane</location>
    </subcellularLocation>
</comment>
<dbReference type="Pfam" id="PF00691">
    <property type="entry name" value="OmpA"/>
    <property type="match status" value="1"/>
</dbReference>
<dbReference type="PANTHER" id="PTHR30329:SF21">
    <property type="entry name" value="LIPOPROTEIN YIAD-RELATED"/>
    <property type="match status" value="1"/>
</dbReference>
<feature type="region of interest" description="Disordered" evidence="5">
    <location>
        <begin position="142"/>
        <end position="173"/>
    </location>
</feature>
<organism evidence="7 8">
    <name type="scientific">Luteococcus sanguinis</name>
    <dbReference type="NCBI Taxonomy" id="174038"/>
    <lineage>
        <taxon>Bacteria</taxon>
        <taxon>Bacillati</taxon>
        <taxon>Actinomycetota</taxon>
        <taxon>Actinomycetes</taxon>
        <taxon>Propionibacteriales</taxon>
        <taxon>Propionibacteriaceae</taxon>
        <taxon>Luteococcus</taxon>
    </lineage>
</organism>
<accession>A0ABW1X0M8</accession>
<dbReference type="Proteomes" id="UP001596266">
    <property type="component" value="Unassembled WGS sequence"/>
</dbReference>
<dbReference type="EMBL" id="JBHSUA010000018">
    <property type="protein sequence ID" value="MFC6397049.1"/>
    <property type="molecule type" value="Genomic_DNA"/>
</dbReference>
<keyword evidence="8" id="KW-1185">Reference proteome</keyword>
<dbReference type="PROSITE" id="PS51123">
    <property type="entry name" value="OMPA_2"/>
    <property type="match status" value="1"/>
</dbReference>
<evidence type="ECO:0000256" key="1">
    <source>
        <dbReference type="ARBA" id="ARBA00004442"/>
    </source>
</evidence>
<dbReference type="InterPro" id="IPR006665">
    <property type="entry name" value="OmpA-like"/>
</dbReference>
<feature type="domain" description="OmpA-like" evidence="6">
    <location>
        <begin position="58"/>
        <end position="173"/>
    </location>
</feature>
<dbReference type="InterPro" id="IPR006664">
    <property type="entry name" value="OMP_bac"/>
</dbReference>
<evidence type="ECO:0000259" key="6">
    <source>
        <dbReference type="PROSITE" id="PS51123"/>
    </source>
</evidence>
<dbReference type="SUPFAM" id="SSF103088">
    <property type="entry name" value="OmpA-like"/>
    <property type="match status" value="1"/>
</dbReference>
<gene>
    <name evidence="7" type="ORF">ACFP57_08665</name>
</gene>